<comment type="caution">
    <text evidence="1">The sequence shown here is derived from an EMBL/GenBank/DDBJ whole genome shotgun (WGS) entry which is preliminary data.</text>
</comment>
<sequence length="127" mass="15193">MVDRVYGYEGTFFFSVSFYLFKLFDNYFVSFLTETWKFRWRLCVRDGPALAVEVLSYLNDEYIRWYRRITQVYIRNPTNRDTRSEVDDMTSLVIHEPPSSPSHMAVFTKKVQTIIRSMNNNEEMGSL</sequence>
<protein>
    <submittedName>
        <fullName evidence="1">Uncharacterized protein</fullName>
    </submittedName>
</protein>
<evidence type="ECO:0000313" key="1">
    <source>
        <dbReference type="EMBL" id="KAI5654590.1"/>
    </source>
</evidence>
<reference evidence="2" key="1">
    <citation type="journal article" date="2023" name="Nat. Plants">
        <title>Single-cell RNA sequencing provides a high-resolution roadmap for understanding the multicellular compartmentation of specialized metabolism.</title>
        <authorList>
            <person name="Sun S."/>
            <person name="Shen X."/>
            <person name="Li Y."/>
            <person name="Li Y."/>
            <person name="Wang S."/>
            <person name="Li R."/>
            <person name="Zhang H."/>
            <person name="Shen G."/>
            <person name="Guo B."/>
            <person name="Wei J."/>
            <person name="Xu J."/>
            <person name="St-Pierre B."/>
            <person name="Chen S."/>
            <person name="Sun C."/>
        </authorList>
    </citation>
    <scope>NUCLEOTIDE SEQUENCE [LARGE SCALE GENOMIC DNA]</scope>
</reference>
<gene>
    <name evidence="1" type="ORF">M9H77_31777</name>
</gene>
<proteinExistence type="predicted"/>
<accession>A0ACC0A2V8</accession>
<organism evidence="1 2">
    <name type="scientific">Catharanthus roseus</name>
    <name type="common">Madagascar periwinkle</name>
    <name type="synonym">Vinca rosea</name>
    <dbReference type="NCBI Taxonomy" id="4058"/>
    <lineage>
        <taxon>Eukaryota</taxon>
        <taxon>Viridiplantae</taxon>
        <taxon>Streptophyta</taxon>
        <taxon>Embryophyta</taxon>
        <taxon>Tracheophyta</taxon>
        <taxon>Spermatophyta</taxon>
        <taxon>Magnoliopsida</taxon>
        <taxon>eudicotyledons</taxon>
        <taxon>Gunneridae</taxon>
        <taxon>Pentapetalae</taxon>
        <taxon>asterids</taxon>
        <taxon>lamiids</taxon>
        <taxon>Gentianales</taxon>
        <taxon>Apocynaceae</taxon>
        <taxon>Rauvolfioideae</taxon>
        <taxon>Vinceae</taxon>
        <taxon>Catharanthinae</taxon>
        <taxon>Catharanthus</taxon>
    </lineage>
</organism>
<dbReference type="EMBL" id="CM044707">
    <property type="protein sequence ID" value="KAI5654590.1"/>
    <property type="molecule type" value="Genomic_DNA"/>
</dbReference>
<dbReference type="Proteomes" id="UP001060085">
    <property type="component" value="Linkage Group LG07"/>
</dbReference>
<name>A0ACC0A2V8_CATRO</name>
<evidence type="ECO:0000313" key="2">
    <source>
        <dbReference type="Proteomes" id="UP001060085"/>
    </source>
</evidence>
<keyword evidence="2" id="KW-1185">Reference proteome</keyword>